<dbReference type="CDD" id="cd00075">
    <property type="entry name" value="HATPase"/>
    <property type="match status" value="1"/>
</dbReference>
<evidence type="ECO:0000256" key="3">
    <source>
        <dbReference type="ARBA" id="ARBA00022553"/>
    </source>
</evidence>
<dbReference type="InterPro" id="IPR029016">
    <property type="entry name" value="GAF-like_dom_sf"/>
</dbReference>
<keyword evidence="7" id="KW-0067">ATP-binding</keyword>
<keyword evidence="3" id="KW-0597">Phosphoprotein</keyword>
<dbReference type="EC" id="2.7.13.3" evidence="2"/>
<feature type="domain" description="FHA" evidence="9">
    <location>
        <begin position="94"/>
        <end position="143"/>
    </location>
</feature>
<dbReference type="PANTHER" id="PTHR43065:SF10">
    <property type="entry name" value="PEROXIDE STRESS-ACTIVATED HISTIDINE KINASE MAK3"/>
    <property type="match status" value="1"/>
</dbReference>
<evidence type="ECO:0000259" key="9">
    <source>
        <dbReference type="PROSITE" id="PS50006"/>
    </source>
</evidence>
<dbReference type="PROSITE" id="PS50109">
    <property type="entry name" value="HIS_KIN"/>
    <property type="match status" value="1"/>
</dbReference>
<dbReference type="Gene3D" id="2.60.200.20">
    <property type="match status" value="1"/>
</dbReference>
<accession>A0A5C6CLY8</accession>
<evidence type="ECO:0000256" key="6">
    <source>
        <dbReference type="ARBA" id="ARBA00022777"/>
    </source>
</evidence>
<sequence length="661" mass="73198">MNPTIEAFRYVKSNNWSGELLQECIANLLRELGKGSNFQTSGIRPGKQFACSNWSALLILGAAFYLGEFREVPSLFVIRGRDQGTRFQLEDAVHSVGRTQANSIRLHDTEVSREHAELIRRGDTYVLHDLSSSNGTFINGQHATDRELVSGDQLQFGRSLLLYTGFVENQYEDIADKVDIVPRAASDDGSRIVAALSHSSGSDWLLPDASDSSSPWIARARSNLQIMYRTALAVSHTMDIDQLLARIMDMIFDWVDADRGCIMLYDLDADKLVPKVRRHRRGVRTDEKISISKTILDYVVEHTEGVLTSNARDDKRWDPTQSIVSLGVREAICVPMQGRYNVVGVIYIDTVVTPQRMLLNAGKIDQFTEEHLRLMIAIAHQAALAVEDTSYYKAMLQAERLAAVGQTIASLSHHIKNILQGVRGGSYLIELGLAEHGKLQREDSANVDKADKAVDTIRKGWGIVERNQERISALVMDMLTFSKEREPEPRVGDLNELVKDVVELMQVHAGEMKVSLIADFVDQMPLLLFDPEAMHRALLNVVTNGIDACDDVEGGQVSVCTQYDSAEKVARIVVTDNGAGISPDDLDAIFHVFVSRKGGRGTGLGLPVSRKILEEHGGQIMVESTPGKGSSFTLELPANQPSKEQIADFEAELEGMDRLPT</sequence>
<evidence type="ECO:0000256" key="7">
    <source>
        <dbReference type="ARBA" id="ARBA00022840"/>
    </source>
</evidence>
<dbReference type="SUPFAM" id="SSF55781">
    <property type="entry name" value="GAF domain-like"/>
    <property type="match status" value="1"/>
</dbReference>
<evidence type="ECO:0000313" key="11">
    <source>
        <dbReference type="EMBL" id="TWU25933.1"/>
    </source>
</evidence>
<dbReference type="CDD" id="cd00082">
    <property type="entry name" value="HisKA"/>
    <property type="match status" value="1"/>
</dbReference>
<dbReference type="InterPro" id="IPR003018">
    <property type="entry name" value="GAF"/>
</dbReference>
<protein>
    <recommendedName>
        <fullName evidence="2">histidine kinase</fullName>
        <ecNumber evidence="2">2.7.13.3</ecNumber>
    </recommendedName>
</protein>
<feature type="domain" description="Histidine kinase" evidence="10">
    <location>
        <begin position="410"/>
        <end position="640"/>
    </location>
</feature>
<keyword evidence="12" id="KW-1185">Reference proteome</keyword>
<dbReference type="SUPFAM" id="SSF49879">
    <property type="entry name" value="SMAD/FHA domain"/>
    <property type="match status" value="1"/>
</dbReference>
<dbReference type="InterPro" id="IPR003661">
    <property type="entry name" value="HisK_dim/P_dom"/>
</dbReference>
<dbReference type="GO" id="GO:0000155">
    <property type="term" value="F:phosphorelay sensor kinase activity"/>
    <property type="evidence" value="ECO:0007669"/>
    <property type="project" value="InterPro"/>
</dbReference>
<dbReference type="SUPFAM" id="SSF55874">
    <property type="entry name" value="ATPase domain of HSP90 chaperone/DNA topoisomerase II/histidine kinase"/>
    <property type="match status" value="1"/>
</dbReference>
<dbReference type="Proteomes" id="UP000318437">
    <property type="component" value="Unassembled WGS sequence"/>
</dbReference>
<evidence type="ECO:0000256" key="5">
    <source>
        <dbReference type="ARBA" id="ARBA00022741"/>
    </source>
</evidence>
<dbReference type="GO" id="GO:0005524">
    <property type="term" value="F:ATP binding"/>
    <property type="evidence" value="ECO:0007669"/>
    <property type="project" value="UniProtKB-KW"/>
</dbReference>
<evidence type="ECO:0000259" key="10">
    <source>
        <dbReference type="PROSITE" id="PS50109"/>
    </source>
</evidence>
<dbReference type="Gene3D" id="1.10.287.130">
    <property type="match status" value="1"/>
</dbReference>
<dbReference type="Pfam" id="PF00498">
    <property type="entry name" value="FHA"/>
    <property type="match status" value="1"/>
</dbReference>
<reference evidence="11 12" key="1">
    <citation type="submission" date="2019-02" db="EMBL/GenBank/DDBJ databases">
        <title>Deep-cultivation of Planctomycetes and their phenomic and genomic characterization uncovers novel biology.</title>
        <authorList>
            <person name="Wiegand S."/>
            <person name="Jogler M."/>
            <person name="Boedeker C."/>
            <person name="Pinto D."/>
            <person name="Vollmers J."/>
            <person name="Rivas-Marin E."/>
            <person name="Kohn T."/>
            <person name="Peeters S.H."/>
            <person name="Heuer A."/>
            <person name="Rast P."/>
            <person name="Oberbeckmann S."/>
            <person name="Bunk B."/>
            <person name="Jeske O."/>
            <person name="Meyerdierks A."/>
            <person name="Storesund J.E."/>
            <person name="Kallscheuer N."/>
            <person name="Luecker S."/>
            <person name="Lage O.M."/>
            <person name="Pohl T."/>
            <person name="Merkel B.J."/>
            <person name="Hornburger P."/>
            <person name="Mueller R.-W."/>
            <person name="Bruemmer F."/>
            <person name="Labrenz M."/>
            <person name="Spormann A.M."/>
            <person name="Op Den Camp H."/>
            <person name="Overmann J."/>
            <person name="Amann R."/>
            <person name="Jetten M.S.M."/>
            <person name="Mascher T."/>
            <person name="Medema M.H."/>
            <person name="Devos D.P."/>
            <person name="Kaster A.-K."/>
            <person name="Ovreas L."/>
            <person name="Rohde M."/>
            <person name="Galperin M.Y."/>
            <person name="Jogler C."/>
        </authorList>
    </citation>
    <scope>NUCLEOTIDE SEQUENCE [LARGE SCALE GENOMIC DNA]</scope>
    <source>
        <strain evidence="11 12">Pla144</strain>
    </source>
</reference>
<dbReference type="EMBL" id="SJPS01000004">
    <property type="protein sequence ID" value="TWU25933.1"/>
    <property type="molecule type" value="Genomic_DNA"/>
</dbReference>
<keyword evidence="4 11" id="KW-0808">Transferase</keyword>
<dbReference type="CDD" id="cd00060">
    <property type="entry name" value="FHA"/>
    <property type="match status" value="1"/>
</dbReference>
<dbReference type="SMART" id="SM00065">
    <property type="entry name" value="GAF"/>
    <property type="match status" value="1"/>
</dbReference>
<comment type="caution">
    <text evidence="11">The sequence shown here is derived from an EMBL/GenBank/DDBJ whole genome shotgun (WGS) entry which is preliminary data.</text>
</comment>
<dbReference type="Gene3D" id="3.30.565.10">
    <property type="entry name" value="Histidine kinase-like ATPase, C-terminal domain"/>
    <property type="match status" value="1"/>
</dbReference>
<gene>
    <name evidence="11" type="primary">zraS_3</name>
    <name evidence="11" type="ORF">Pla144_31470</name>
</gene>
<dbReference type="InterPro" id="IPR000253">
    <property type="entry name" value="FHA_dom"/>
</dbReference>
<dbReference type="SMART" id="SM00387">
    <property type="entry name" value="HATPase_c"/>
    <property type="match status" value="1"/>
</dbReference>
<keyword evidence="6" id="KW-0418">Kinase</keyword>
<dbReference type="SMART" id="SM00240">
    <property type="entry name" value="FHA"/>
    <property type="match status" value="1"/>
</dbReference>
<evidence type="ECO:0000256" key="2">
    <source>
        <dbReference type="ARBA" id="ARBA00012438"/>
    </source>
</evidence>
<comment type="catalytic activity">
    <reaction evidence="1">
        <text>ATP + protein L-histidine = ADP + protein N-phospho-L-histidine.</text>
        <dbReference type="EC" id="2.7.13.3"/>
    </reaction>
</comment>
<dbReference type="PANTHER" id="PTHR43065">
    <property type="entry name" value="SENSOR HISTIDINE KINASE"/>
    <property type="match status" value="1"/>
</dbReference>
<keyword evidence="8" id="KW-0902">Two-component regulatory system</keyword>
<evidence type="ECO:0000313" key="12">
    <source>
        <dbReference type="Proteomes" id="UP000318437"/>
    </source>
</evidence>
<dbReference type="InterPro" id="IPR005467">
    <property type="entry name" value="His_kinase_dom"/>
</dbReference>
<proteinExistence type="predicted"/>
<evidence type="ECO:0000256" key="8">
    <source>
        <dbReference type="ARBA" id="ARBA00023012"/>
    </source>
</evidence>
<evidence type="ECO:0000256" key="1">
    <source>
        <dbReference type="ARBA" id="ARBA00000085"/>
    </source>
</evidence>
<name>A0A5C6CLY8_9BACT</name>
<dbReference type="InterPro" id="IPR003594">
    <property type="entry name" value="HATPase_dom"/>
</dbReference>
<dbReference type="Pfam" id="PF02518">
    <property type="entry name" value="HATPase_c"/>
    <property type="match status" value="1"/>
</dbReference>
<dbReference type="Gene3D" id="3.30.450.40">
    <property type="match status" value="1"/>
</dbReference>
<dbReference type="Pfam" id="PF01590">
    <property type="entry name" value="GAF"/>
    <property type="match status" value="1"/>
</dbReference>
<dbReference type="InterPro" id="IPR004358">
    <property type="entry name" value="Sig_transdc_His_kin-like_C"/>
</dbReference>
<keyword evidence="5" id="KW-0547">Nucleotide-binding</keyword>
<dbReference type="PROSITE" id="PS50006">
    <property type="entry name" value="FHA_DOMAIN"/>
    <property type="match status" value="1"/>
</dbReference>
<organism evidence="11 12">
    <name type="scientific">Bythopirellula polymerisocia</name>
    <dbReference type="NCBI Taxonomy" id="2528003"/>
    <lineage>
        <taxon>Bacteria</taxon>
        <taxon>Pseudomonadati</taxon>
        <taxon>Planctomycetota</taxon>
        <taxon>Planctomycetia</taxon>
        <taxon>Pirellulales</taxon>
        <taxon>Lacipirellulaceae</taxon>
        <taxon>Bythopirellula</taxon>
    </lineage>
</organism>
<dbReference type="InterPro" id="IPR008984">
    <property type="entry name" value="SMAD_FHA_dom_sf"/>
</dbReference>
<evidence type="ECO:0000256" key="4">
    <source>
        <dbReference type="ARBA" id="ARBA00022679"/>
    </source>
</evidence>
<dbReference type="AlphaFoldDB" id="A0A5C6CLY8"/>
<dbReference type="InterPro" id="IPR036890">
    <property type="entry name" value="HATPase_C_sf"/>
</dbReference>
<dbReference type="PRINTS" id="PR00344">
    <property type="entry name" value="BCTRLSENSOR"/>
</dbReference>